<keyword evidence="1" id="KW-1133">Transmembrane helix</keyword>
<feature type="transmembrane region" description="Helical" evidence="1">
    <location>
        <begin position="130"/>
        <end position="153"/>
    </location>
</feature>
<reference evidence="2 3" key="1">
    <citation type="submission" date="2020-05" db="EMBL/GenBank/DDBJ databases">
        <title>Tigecycline resistant gene in Empedobacter stercoris.</title>
        <authorList>
            <person name="Chen Y."/>
            <person name="Cheng Y."/>
            <person name="Zhou K."/>
        </authorList>
    </citation>
    <scope>NUCLEOTIDE SEQUENCE [LARGE SCALE GENOMIC DNA]</scope>
    <source>
        <strain evidence="2 3">ES202</strain>
    </source>
</reference>
<keyword evidence="1" id="KW-0812">Transmembrane</keyword>
<comment type="caution">
    <text evidence="2">The sequence shown here is derived from an EMBL/GenBank/DDBJ whole genome shotgun (WGS) entry which is preliminary data.</text>
</comment>
<feature type="transmembrane region" description="Helical" evidence="1">
    <location>
        <begin position="65"/>
        <end position="87"/>
    </location>
</feature>
<organism evidence="2 3">
    <name type="scientific">Empedobacter stercoris</name>
    <dbReference type="NCBI Taxonomy" id="1628248"/>
    <lineage>
        <taxon>Bacteria</taxon>
        <taxon>Pseudomonadati</taxon>
        <taxon>Bacteroidota</taxon>
        <taxon>Flavobacteriia</taxon>
        <taxon>Flavobacteriales</taxon>
        <taxon>Weeksellaceae</taxon>
        <taxon>Empedobacter</taxon>
    </lineage>
</organism>
<protein>
    <submittedName>
        <fullName evidence="2">Uncharacterized protein</fullName>
    </submittedName>
</protein>
<accession>A0ABX1WIE8</accession>
<dbReference type="EMBL" id="JABFOQ010000001">
    <property type="protein sequence ID" value="NOJ74441.1"/>
    <property type="molecule type" value="Genomic_DNA"/>
</dbReference>
<keyword evidence="1" id="KW-0472">Membrane</keyword>
<dbReference type="RefSeq" id="WP_171621755.1">
    <property type="nucleotide sequence ID" value="NZ_CP053698.1"/>
</dbReference>
<evidence type="ECO:0000313" key="3">
    <source>
        <dbReference type="Proteomes" id="UP000580344"/>
    </source>
</evidence>
<evidence type="ECO:0000313" key="2">
    <source>
        <dbReference type="EMBL" id="NOJ74441.1"/>
    </source>
</evidence>
<feature type="transmembrane region" description="Helical" evidence="1">
    <location>
        <begin position="99"/>
        <end position="118"/>
    </location>
</feature>
<sequence>MNQKKSFSKITYYWMFIDQFKDQFTFILIFNLLLFFVANHWSHLVPEVYLFVNHKDVFNLFREQFVPTAFFEVLAYTYLGSLFLHLGTYKLNKIWMFRLNALLLIIVSTYFWTIPSLQSLKMVLERMHPYFILAIVGQIALYLIVGNEFFCLIKNKRKQAKINHS</sequence>
<gene>
    <name evidence="2" type="ORF">HMH06_01025</name>
</gene>
<dbReference type="Proteomes" id="UP000580344">
    <property type="component" value="Unassembled WGS sequence"/>
</dbReference>
<feature type="transmembrane region" description="Helical" evidence="1">
    <location>
        <begin position="24"/>
        <end position="45"/>
    </location>
</feature>
<name>A0ABX1WIE8_9FLAO</name>
<proteinExistence type="predicted"/>
<keyword evidence="3" id="KW-1185">Reference proteome</keyword>
<evidence type="ECO:0000256" key="1">
    <source>
        <dbReference type="SAM" id="Phobius"/>
    </source>
</evidence>